<dbReference type="GO" id="GO:0016491">
    <property type="term" value="F:oxidoreductase activity"/>
    <property type="evidence" value="ECO:0007669"/>
    <property type="project" value="UniProtKB-KW"/>
</dbReference>
<protein>
    <submittedName>
        <fullName evidence="4">FAD-binding protein</fullName>
    </submittedName>
</protein>
<dbReference type="RefSeq" id="WP_353574428.1">
    <property type="nucleotide sequence ID" value="NZ_JBETME010000008.1"/>
</dbReference>
<evidence type="ECO:0000256" key="2">
    <source>
        <dbReference type="ARBA" id="ARBA00023002"/>
    </source>
</evidence>
<dbReference type="InterPro" id="IPR003953">
    <property type="entry name" value="FAD-dep_OxRdtase_2_FAD-bd"/>
</dbReference>
<evidence type="ECO:0000313" key="5">
    <source>
        <dbReference type="Proteomes" id="UP001438189"/>
    </source>
</evidence>
<reference evidence="4 5" key="1">
    <citation type="submission" date="2024-06" db="EMBL/GenBank/DDBJ databases">
        <title>Genome sequencing of Agrobacterium spp. from tobacco in Serbia.</title>
        <authorList>
            <person name="Ilicic R.J."/>
            <person name="Studholme D.J."/>
            <person name="Jelusic A."/>
            <person name="Barac G."/>
            <person name="Bagi F."/>
            <person name="Popovic Milovanovic T."/>
        </authorList>
    </citation>
    <scope>NUCLEOTIDE SEQUENCE [LARGE SCALE GENOMIC DNA]</scope>
    <source>
        <strain evidence="4 5">DA1</strain>
    </source>
</reference>
<proteinExistence type="predicted"/>
<keyword evidence="2" id="KW-0560">Oxidoreductase</keyword>
<evidence type="ECO:0000256" key="1">
    <source>
        <dbReference type="ARBA" id="ARBA00022630"/>
    </source>
</evidence>
<evidence type="ECO:0000259" key="3">
    <source>
        <dbReference type="Pfam" id="PF00890"/>
    </source>
</evidence>
<accession>A0ABD5LKT7</accession>
<dbReference type="Gene3D" id="3.50.50.60">
    <property type="entry name" value="FAD/NAD(P)-binding domain"/>
    <property type="match status" value="1"/>
</dbReference>
<organism evidence="4 5">
    <name type="scientific">Agrobacterium radiobacter</name>
    <dbReference type="NCBI Taxonomy" id="362"/>
    <lineage>
        <taxon>Bacteria</taxon>
        <taxon>Pseudomonadati</taxon>
        <taxon>Pseudomonadota</taxon>
        <taxon>Alphaproteobacteria</taxon>
        <taxon>Hyphomicrobiales</taxon>
        <taxon>Rhizobiaceae</taxon>
        <taxon>Rhizobium/Agrobacterium group</taxon>
        <taxon>Agrobacterium</taxon>
        <taxon>Agrobacterium tumefaciens complex</taxon>
    </lineage>
</organism>
<dbReference type="AlphaFoldDB" id="A0ABD5LKT7"/>
<comment type="caution">
    <text evidence="4">The sequence shown here is derived from an EMBL/GenBank/DDBJ whole genome shotgun (WGS) entry which is preliminary data.</text>
</comment>
<evidence type="ECO:0000313" key="4">
    <source>
        <dbReference type="EMBL" id="MES4992473.1"/>
    </source>
</evidence>
<dbReference type="SUPFAM" id="SSF51905">
    <property type="entry name" value="FAD/NAD(P)-binding domain"/>
    <property type="match status" value="1"/>
</dbReference>
<sequence length="59" mass="5960">MLQECDITADLLVAGTGAAALAAAIATADDGARVLVVESTDKWGGTTFLSGVACQTWMT</sequence>
<dbReference type="EMBL" id="JBETME010000008">
    <property type="protein sequence ID" value="MES4992473.1"/>
    <property type="molecule type" value="Genomic_DNA"/>
</dbReference>
<name>A0ABD5LKT7_AGRRD</name>
<dbReference type="Pfam" id="PF00890">
    <property type="entry name" value="FAD_binding_2"/>
    <property type="match status" value="1"/>
</dbReference>
<gene>
    <name evidence="4" type="ORF">ABVB70_19245</name>
</gene>
<dbReference type="Proteomes" id="UP001438189">
    <property type="component" value="Unassembled WGS sequence"/>
</dbReference>
<feature type="domain" description="FAD-dependent oxidoreductase 2 FAD-binding" evidence="3">
    <location>
        <begin position="10"/>
        <end position="51"/>
    </location>
</feature>
<keyword evidence="1" id="KW-0285">Flavoprotein</keyword>
<dbReference type="InterPro" id="IPR036188">
    <property type="entry name" value="FAD/NAD-bd_sf"/>
</dbReference>